<dbReference type="AlphaFoldDB" id="A2ECZ6"/>
<organism evidence="2 3">
    <name type="scientific">Trichomonas vaginalis (strain ATCC PRA-98 / G3)</name>
    <dbReference type="NCBI Taxonomy" id="412133"/>
    <lineage>
        <taxon>Eukaryota</taxon>
        <taxon>Metamonada</taxon>
        <taxon>Parabasalia</taxon>
        <taxon>Trichomonadida</taxon>
        <taxon>Trichomonadidae</taxon>
        <taxon>Trichomonas</taxon>
    </lineage>
</organism>
<evidence type="ECO:0000313" key="3">
    <source>
        <dbReference type="Proteomes" id="UP000001542"/>
    </source>
</evidence>
<accession>A2ECZ6</accession>
<feature type="transmembrane region" description="Helical" evidence="1">
    <location>
        <begin position="421"/>
        <end position="443"/>
    </location>
</feature>
<gene>
    <name evidence="2" type="ORF">TVAG_126080</name>
</gene>
<keyword evidence="3" id="KW-1185">Reference proteome</keyword>
<keyword evidence="1" id="KW-0472">Membrane</keyword>
<protein>
    <recommendedName>
        <fullName evidence="4">Right handed beta helix domain-containing protein</fullName>
    </recommendedName>
</protein>
<dbReference type="PANTHER" id="PTHR32158">
    <property type="entry name" value="RING-TYPE DOMAIN-CONTAINING PROTEIN"/>
    <property type="match status" value="1"/>
</dbReference>
<dbReference type="VEuPathDB" id="TrichDB:TVAG_126080"/>
<dbReference type="PANTHER" id="PTHR32158:SF22">
    <property type="entry name" value="TRANSMEMBRANE DOMAIN-CONTAINING PROTEIN DDB_G0287209"/>
    <property type="match status" value="1"/>
</dbReference>
<evidence type="ECO:0000313" key="2">
    <source>
        <dbReference type="EMBL" id="EAY09447.1"/>
    </source>
</evidence>
<reference evidence="2" key="2">
    <citation type="journal article" date="2007" name="Science">
        <title>Draft genome sequence of the sexually transmitted pathogen Trichomonas vaginalis.</title>
        <authorList>
            <person name="Carlton J.M."/>
            <person name="Hirt R.P."/>
            <person name="Silva J.C."/>
            <person name="Delcher A.L."/>
            <person name="Schatz M."/>
            <person name="Zhao Q."/>
            <person name="Wortman J.R."/>
            <person name="Bidwell S.L."/>
            <person name="Alsmark U.C.M."/>
            <person name="Besteiro S."/>
            <person name="Sicheritz-Ponten T."/>
            <person name="Noel C.J."/>
            <person name="Dacks J.B."/>
            <person name="Foster P.G."/>
            <person name="Simillion C."/>
            <person name="Van de Peer Y."/>
            <person name="Miranda-Saavedra D."/>
            <person name="Barton G.J."/>
            <person name="Westrop G.D."/>
            <person name="Mueller S."/>
            <person name="Dessi D."/>
            <person name="Fiori P.L."/>
            <person name="Ren Q."/>
            <person name="Paulsen I."/>
            <person name="Zhang H."/>
            <person name="Bastida-Corcuera F.D."/>
            <person name="Simoes-Barbosa A."/>
            <person name="Brown M.T."/>
            <person name="Hayes R.D."/>
            <person name="Mukherjee M."/>
            <person name="Okumura C.Y."/>
            <person name="Schneider R."/>
            <person name="Smith A.J."/>
            <person name="Vanacova S."/>
            <person name="Villalvazo M."/>
            <person name="Haas B.J."/>
            <person name="Pertea M."/>
            <person name="Feldblyum T.V."/>
            <person name="Utterback T.R."/>
            <person name="Shu C.L."/>
            <person name="Osoegawa K."/>
            <person name="de Jong P.J."/>
            <person name="Hrdy I."/>
            <person name="Horvathova L."/>
            <person name="Zubacova Z."/>
            <person name="Dolezal P."/>
            <person name="Malik S.B."/>
            <person name="Logsdon J.M. Jr."/>
            <person name="Henze K."/>
            <person name="Gupta A."/>
            <person name="Wang C.C."/>
            <person name="Dunne R.L."/>
            <person name="Upcroft J.A."/>
            <person name="Upcroft P."/>
            <person name="White O."/>
            <person name="Salzberg S.L."/>
            <person name="Tang P."/>
            <person name="Chiu C.-H."/>
            <person name="Lee Y.-S."/>
            <person name="Embley T.M."/>
            <person name="Coombs G.H."/>
            <person name="Mottram J.C."/>
            <person name="Tachezy J."/>
            <person name="Fraser-Liggett C.M."/>
            <person name="Johnson P.J."/>
        </authorList>
    </citation>
    <scope>NUCLEOTIDE SEQUENCE [LARGE SCALE GENOMIC DNA]</scope>
    <source>
        <strain evidence="2">G3</strain>
    </source>
</reference>
<sequence length="453" mass="50141">MSPFNESLFVGLTFINFKYPIISVQGMELVYFVNCSFNNNQVSFDFPMLTFNNCTAIIANGTITKNIVEATSLVGLSTAILGLMNMTVEENTQLSRGPIPLFDFTNAASEISQTVFRNNSSPNSPLFGSWFFIIVYITKSNFTNNFCGSSALIVGDSLANITIEDSLITNNYGALVHSMTMSSINISNSKVKENFASESALVFAPRSSIQFLNQTIVENNIADSIISSQLTNETSLVLNSTIFVNNSCSDTAFALYNSNSWVINSTVSSNTVVGHPFISIQISNFTIDGSTFNSNWATNEGSVVKIEDCSVNANSSLFSENSGRLSGAFDIAIQTNETLKFVFQNLTFNSNEGKIVSSVYFSNKIPESRFEYCKFSKNRFDEVNGHLNLPQTFFRCRFNTQNNSYISFHISSTVENQPDEFVFIICLIFYVVSIILLSALILIPMDKFIASHL</sequence>
<proteinExistence type="predicted"/>
<dbReference type="OrthoDB" id="10488735at2759"/>
<evidence type="ECO:0000256" key="1">
    <source>
        <dbReference type="SAM" id="Phobius"/>
    </source>
</evidence>
<keyword evidence="1" id="KW-0812">Transmembrane</keyword>
<dbReference type="KEGG" id="tva:4767366"/>
<dbReference type="RefSeq" id="XP_001321670.1">
    <property type="nucleotide sequence ID" value="XM_001321635.1"/>
</dbReference>
<dbReference type="EMBL" id="DS113357">
    <property type="protein sequence ID" value="EAY09447.1"/>
    <property type="molecule type" value="Genomic_DNA"/>
</dbReference>
<dbReference type="VEuPathDB" id="TrichDB:TVAGG3_0860780"/>
<reference evidence="2" key="1">
    <citation type="submission" date="2006-10" db="EMBL/GenBank/DDBJ databases">
        <authorList>
            <person name="Amadeo P."/>
            <person name="Zhao Q."/>
            <person name="Wortman J."/>
            <person name="Fraser-Liggett C."/>
            <person name="Carlton J."/>
        </authorList>
    </citation>
    <scope>NUCLEOTIDE SEQUENCE</scope>
    <source>
        <strain evidence="2">G3</strain>
    </source>
</reference>
<name>A2ECZ6_TRIV3</name>
<evidence type="ECO:0008006" key="4">
    <source>
        <dbReference type="Google" id="ProtNLM"/>
    </source>
</evidence>
<dbReference type="InParanoid" id="A2ECZ6"/>
<dbReference type="Proteomes" id="UP000001542">
    <property type="component" value="Unassembled WGS sequence"/>
</dbReference>
<keyword evidence="1" id="KW-1133">Transmembrane helix</keyword>